<dbReference type="GO" id="GO:0004252">
    <property type="term" value="F:serine-type endopeptidase activity"/>
    <property type="evidence" value="ECO:0007669"/>
    <property type="project" value="InterPro"/>
</dbReference>
<dbReference type="Gene3D" id="1.20.1540.10">
    <property type="entry name" value="Rhomboid-like"/>
    <property type="match status" value="1"/>
</dbReference>
<evidence type="ECO:0000256" key="4">
    <source>
        <dbReference type="ARBA" id="ARBA00022989"/>
    </source>
</evidence>
<dbReference type="EMBL" id="JAQMWT010000358">
    <property type="protein sequence ID" value="KAJ8603289.1"/>
    <property type="molecule type" value="Genomic_DNA"/>
</dbReference>
<comment type="subcellular location">
    <subcellularLocation>
        <location evidence="1">Membrane</location>
        <topology evidence="1">Multi-pass membrane protein</topology>
    </subcellularLocation>
</comment>
<evidence type="ECO:0000256" key="5">
    <source>
        <dbReference type="ARBA" id="ARBA00023136"/>
    </source>
</evidence>
<dbReference type="Proteomes" id="UP001230188">
    <property type="component" value="Unassembled WGS sequence"/>
</dbReference>
<keyword evidence="3 6" id="KW-0812">Transmembrane</keyword>
<feature type="transmembrane region" description="Helical" evidence="6">
    <location>
        <begin position="299"/>
        <end position="319"/>
    </location>
</feature>
<dbReference type="PANTHER" id="PTHR45840:SF2">
    <property type="entry name" value="PROTEIN RHOMBOID-RELATED"/>
    <property type="match status" value="1"/>
</dbReference>
<dbReference type="InterPro" id="IPR022764">
    <property type="entry name" value="Peptidase_S54_rhomboid_dom"/>
</dbReference>
<evidence type="ECO:0000256" key="2">
    <source>
        <dbReference type="ARBA" id="ARBA00009045"/>
    </source>
</evidence>
<keyword evidence="5 6" id="KW-0472">Membrane</keyword>
<name>A0AAD7UFR1_9STRA</name>
<feature type="domain" description="Peptidase S54 rhomboid" evidence="7">
    <location>
        <begin position="176"/>
        <end position="320"/>
    </location>
</feature>
<evidence type="ECO:0000256" key="1">
    <source>
        <dbReference type="ARBA" id="ARBA00004141"/>
    </source>
</evidence>
<sequence length="434" mass="48857">MGRRLGWLRRWRLLYTEEPAAQRRTGRVASLELPVGTRVEVRTGTFTVELKNGTTGRFKLDFVRGFVKKFDQTYDIEYLDGPYALDDPRAPPPGYPRRESMFDQTRLRRCAAATLKRVAPELVSRDDPLPMCPPLVSAALAATHLLCFAFSNTRPGPPILYYQLVGDFATCEDQRRQFWRLATYQFVHTSYFHVASNCVMLLLFGSPIEITHGHDRLLLLHQLGVVAGALLCGVGDSYDSVVGASGGTYALLGAHAANIYKDWDRLKDGVLNRRLRISFIGTLLAADVGTWHFTRKANISYAAHLGGAAMGLLLGVLVLRRRRARFHAVCLKKLKRPAFVAALALFCAYFGFGFAWYAFVWPPRPLTHAWYDHRRRKHRPCCIQILDCGLSPLRDLVCDISGHEFTIRTSHGVPLETCDALRAYRDATSRSVRG</sequence>
<evidence type="ECO:0000313" key="9">
    <source>
        <dbReference type="Proteomes" id="UP001230188"/>
    </source>
</evidence>
<gene>
    <name evidence="8" type="ORF">CTAYLR_006959</name>
</gene>
<proteinExistence type="inferred from homology"/>
<reference evidence="8" key="1">
    <citation type="submission" date="2023-01" db="EMBL/GenBank/DDBJ databases">
        <title>Metagenome sequencing of chrysophaentin producing Chrysophaeum taylorii.</title>
        <authorList>
            <person name="Davison J."/>
            <person name="Bewley C."/>
        </authorList>
    </citation>
    <scope>NUCLEOTIDE SEQUENCE</scope>
    <source>
        <strain evidence="8">NIES-1699</strain>
    </source>
</reference>
<dbReference type="InterPro" id="IPR035952">
    <property type="entry name" value="Rhomboid-like_sf"/>
</dbReference>
<evidence type="ECO:0000256" key="6">
    <source>
        <dbReference type="SAM" id="Phobius"/>
    </source>
</evidence>
<comment type="similarity">
    <text evidence="2">Belongs to the peptidase S54 family.</text>
</comment>
<keyword evidence="9" id="KW-1185">Reference proteome</keyword>
<accession>A0AAD7UFR1</accession>
<comment type="caution">
    <text evidence="8">The sequence shown here is derived from an EMBL/GenBank/DDBJ whole genome shotgun (WGS) entry which is preliminary data.</text>
</comment>
<protein>
    <recommendedName>
        <fullName evidence="7">Peptidase S54 rhomboid domain-containing protein</fullName>
    </recommendedName>
</protein>
<feature type="transmembrane region" description="Helical" evidence="6">
    <location>
        <begin position="339"/>
        <end position="359"/>
    </location>
</feature>
<dbReference type="PANTHER" id="PTHR45840">
    <property type="entry name" value="RHOMBOID-RELATED PROTEIN"/>
    <property type="match status" value="1"/>
</dbReference>
<dbReference type="Pfam" id="PF01694">
    <property type="entry name" value="Rhomboid"/>
    <property type="match status" value="1"/>
</dbReference>
<dbReference type="AlphaFoldDB" id="A0AAD7UFR1"/>
<keyword evidence="4 6" id="KW-1133">Transmembrane helix</keyword>
<dbReference type="InterPro" id="IPR051739">
    <property type="entry name" value="Rhomboid_IM_Serine_Proteases"/>
</dbReference>
<dbReference type="SUPFAM" id="SSF144091">
    <property type="entry name" value="Rhomboid-like"/>
    <property type="match status" value="1"/>
</dbReference>
<evidence type="ECO:0000313" key="8">
    <source>
        <dbReference type="EMBL" id="KAJ8603289.1"/>
    </source>
</evidence>
<evidence type="ECO:0000259" key="7">
    <source>
        <dbReference type="Pfam" id="PF01694"/>
    </source>
</evidence>
<dbReference type="GO" id="GO:0016020">
    <property type="term" value="C:membrane"/>
    <property type="evidence" value="ECO:0007669"/>
    <property type="project" value="UniProtKB-SubCell"/>
</dbReference>
<organism evidence="8 9">
    <name type="scientific">Chrysophaeum taylorii</name>
    <dbReference type="NCBI Taxonomy" id="2483200"/>
    <lineage>
        <taxon>Eukaryota</taxon>
        <taxon>Sar</taxon>
        <taxon>Stramenopiles</taxon>
        <taxon>Ochrophyta</taxon>
        <taxon>Pelagophyceae</taxon>
        <taxon>Pelagomonadales</taxon>
        <taxon>Pelagomonadaceae</taxon>
        <taxon>Chrysophaeum</taxon>
    </lineage>
</organism>
<evidence type="ECO:0000256" key="3">
    <source>
        <dbReference type="ARBA" id="ARBA00022692"/>
    </source>
</evidence>